<feature type="transmembrane region" description="Helical" evidence="1">
    <location>
        <begin position="920"/>
        <end position="943"/>
    </location>
</feature>
<feature type="transmembrane region" description="Helical" evidence="1">
    <location>
        <begin position="997"/>
        <end position="1022"/>
    </location>
</feature>
<dbReference type="SUPFAM" id="SSF82866">
    <property type="entry name" value="Multidrug efflux transporter AcrB transmembrane domain"/>
    <property type="match status" value="2"/>
</dbReference>
<feature type="transmembrane region" description="Helical" evidence="1">
    <location>
        <begin position="894"/>
        <end position="914"/>
    </location>
</feature>
<dbReference type="GO" id="GO:0042910">
    <property type="term" value="F:xenobiotic transmembrane transporter activity"/>
    <property type="evidence" value="ECO:0007669"/>
    <property type="project" value="TreeGrafter"/>
</dbReference>
<dbReference type="Gene3D" id="1.20.1640.10">
    <property type="entry name" value="Multidrug efflux transporter AcrB transmembrane domain"/>
    <property type="match status" value="2"/>
</dbReference>
<organism evidence="2 3">
    <name type="scientific">Bartonella fuyuanensis</name>
    <dbReference type="NCBI Taxonomy" id="1460968"/>
    <lineage>
        <taxon>Bacteria</taxon>
        <taxon>Pseudomonadati</taxon>
        <taxon>Pseudomonadota</taxon>
        <taxon>Alphaproteobacteria</taxon>
        <taxon>Hyphomicrobiales</taxon>
        <taxon>Bartonellaceae</taxon>
        <taxon>Bartonella</taxon>
    </lineage>
</organism>
<feature type="transmembrane region" description="Helical" evidence="1">
    <location>
        <begin position="442"/>
        <end position="462"/>
    </location>
</feature>
<evidence type="ECO:0000313" key="2">
    <source>
        <dbReference type="EMBL" id="MBB4076013.1"/>
    </source>
</evidence>
<dbReference type="PANTHER" id="PTHR32063:SF14">
    <property type="entry name" value="BLL4319 PROTEIN"/>
    <property type="match status" value="1"/>
</dbReference>
<dbReference type="SUPFAM" id="SSF82693">
    <property type="entry name" value="Multidrug efflux transporter AcrB pore domain, PN1, PN2, PC1 and PC2 subdomains"/>
    <property type="match status" value="4"/>
</dbReference>
<keyword evidence="3" id="KW-1185">Reference proteome</keyword>
<evidence type="ECO:0000256" key="1">
    <source>
        <dbReference type="SAM" id="Phobius"/>
    </source>
</evidence>
<dbReference type="AlphaFoldDB" id="A0A840DWI3"/>
<dbReference type="Gene3D" id="3.30.2090.10">
    <property type="entry name" value="Multidrug efflux transporter AcrB TolC docking domain, DN and DC subdomains"/>
    <property type="match status" value="2"/>
</dbReference>
<reference evidence="2 3" key="1">
    <citation type="submission" date="2020-08" db="EMBL/GenBank/DDBJ databases">
        <title>Genomic Encyclopedia of Type Strains, Phase IV (KMG-IV): sequencing the most valuable type-strain genomes for metagenomic binning, comparative biology and taxonomic classification.</title>
        <authorList>
            <person name="Goeker M."/>
        </authorList>
    </citation>
    <scope>NUCLEOTIDE SEQUENCE [LARGE SCALE GENOMIC DNA]</scope>
    <source>
        <strain evidence="2 3">DSM 100694</strain>
    </source>
</reference>
<feature type="transmembrane region" description="Helical" evidence="1">
    <location>
        <begin position="868"/>
        <end position="887"/>
    </location>
</feature>
<feature type="transmembrane region" description="Helical" evidence="1">
    <location>
        <begin position="474"/>
        <end position="497"/>
    </location>
</feature>
<dbReference type="RefSeq" id="WP_183193623.1">
    <property type="nucleotide sequence ID" value="NZ_JACIFE010000001.1"/>
</dbReference>
<dbReference type="InterPro" id="IPR027463">
    <property type="entry name" value="AcrB_DN_DC_subdom"/>
</dbReference>
<gene>
    <name evidence="2" type="ORF">GGR08_000294</name>
</gene>
<feature type="transmembrane region" description="Helical" evidence="1">
    <location>
        <begin position="347"/>
        <end position="364"/>
    </location>
</feature>
<name>A0A840DWI3_9HYPH</name>
<sequence>MNQELRTKQPISQMEQGGLIALFIRRPVFTFVLNAMIIIAGFAAWLNVDVRELPDVDTPVTTIVTMFSGASAETIDREVTKVIEDAVSRVSGVKTISSTSSFGRSRVQISFNVGIDLNVAASDLRDALARIAYSLPKNADSPLILKTDSNAASMMYLVVTSPTMSLDDLTTIVDDQIVDAISAVDGVGDVQVDSARTKIFQIDIDQAKLASYGLTVADISRVLADMTTDVPVGSLRNFKQTLVVHATARLTTPESFEQVVLKPRVHLGDVAHVTLSPDIENVILRINGKTGIGLGIVRKAQSNTLNISAGVRAVIDNLKSVVPSSVHIDVISDDAIFIKSALHEVEVALVIAILSVILVIFLFLRDIRVTLIPAVSLPVALIGTIAAIYLVGFSLNILTFLGLVLATGLVVDDAIVVLENIVRWRNMGIGSRAAAVLGTREVFFAVVATTLTLVAVFVPISFLPGQVGRLFREFGFVLAISILLSSIVSLTLCPMLASRFLKEHIEEKEEKVHHHFIFLYKLGSLFHKAYTYSLHKCLGKPWAVIFASLVFAALCVGGYTKLQQELTPAEDRALIFLVINGPQGISTRYLNEQVEKIEESLQPLRDAGEITNTYSIAGIGGSPNTAFLVLLLSSWDKRLRSQQEIVKDVNAKVRQFPAVFVFAAQGNSLGVRGTGQGLQFAILGNEYAVLQPIADKLVRALQGDPRFIRPRLAVDATQPQFFIEINRQKASDLGIDITNLGDTLQAMLDGKKAGSINVDGHSYDVKLISRKSPIKSPNDLENIFLKAKDNRYVPLSVIAHLHEKAIAPQLKREKRMSAVILSANLAPNTTLGDAYQTVQKIASPLLSKGTYVVPLGEAETLNEASSNFVIVFGIAFLIILLVLAAQFESFISGFIIMATVPLGIGCAVIAMLLSGVSLNIYSQIGLILLIGVMAKNGILIVEFADQLRDQGKNVREAVEEAANIRLRPVCMTMICAILGGIPLVLAKGAGAEARIALGWVIVGGLGLATIFTLYVTPVVYLLGGHFIRSKAAEDLRLTKELNQVK</sequence>
<proteinExistence type="predicted"/>
<protein>
    <submittedName>
        <fullName evidence="2">HAE1 family hydrophobic/amphiphilic exporter-1</fullName>
    </submittedName>
</protein>
<keyword evidence="1" id="KW-0472">Membrane</keyword>
<accession>A0A840DWI3</accession>
<dbReference type="Gene3D" id="3.30.70.1440">
    <property type="entry name" value="Multidrug efflux transporter AcrB pore domain"/>
    <property type="match status" value="1"/>
</dbReference>
<dbReference type="PRINTS" id="PR00702">
    <property type="entry name" value="ACRIFLAVINRP"/>
</dbReference>
<feature type="transmembrane region" description="Helical" evidence="1">
    <location>
        <begin position="397"/>
        <end position="422"/>
    </location>
</feature>
<evidence type="ECO:0000313" key="3">
    <source>
        <dbReference type="Proteomes" id="UP000585970"/>
    </source>
</evidence>
<keyword evidence="1" id="KW-0812">Transmembrane</keyword>
<dbReference type="Proteomes" id="UP000585970">
    <property type="component" value="Unassembled WGS sequence"/>
</dbReference>
<feature type="transmembrane region" description="Helical" evidence="1">
    <location>
        <begin position="964"/>
        <end position="985"/>
    </location>
</feature>
<dbReference type="GO" id="GO:0005886">
    <property type="term" value="C:plasma membrane"/>
    <property type="evidence" value="ECO:0007669"/>
    <property type="project" value="TreeGrafter"/>
</dbReference>
<dbReference type="Pfam" id="PF00873">
    <property type="entry name" value="ACR_tran"/>
    <property type="match status" value="1"/>
</dbReference>
<dbReference type="Gene3D" id="3.30.70.1430">
    <property type="entry name" value="Multidrug efflux transporter AcrB pore domain"/>
    <property type="match status" value="2"/>
</dbReference>
<feature type="transmembrane region" description="Helical" evidence="1">
    <location>
        <begin position="28"/>
        <end position="46"/>
    </location>
</feature>
<feature type="transmembrane region" description="Helical" evidence="1">
    <location>
        <begin position="371"/>
        <end position="391"/>
    </location>
</feature>
<dbReference type="PANTHER" id="PTHR32063">
    <property type="match status" value="1"/>
</dbReference>
<dbReference type="InterPro" id="IPR001036">
    <property type="entry name" value="Acrflvin-R"/>
</dbReference>
<dbReference type="Gene3D" id="3.30.70.1320">
    <property type="entry name" value="Multidrug efflux transporter AcrB pore domain like"/>
    <property type="match status" value="1"/>
</dbReference>
<dbReference type="EMBL" id="JACIFE010000001">
    <property type="protein sequence ID" value="MBB4076013.1"/>
    <property type="molecule type" value="Genomic_DNA"/>
</dbReference>
<dbReference type="SUPFAM" id="SSF82714">
    <property type="entry name" value="Multidrug efflux transporter AcrB TolC docking domain, DN and DC subdomains"/>
    <property type="match status" value="2"/>
</dbReference>
<comment type="caution">
    <text evidence="2">The sequence shown here is derived from an EMBL/GenBank/DDBJ whole genome shotgun (WGS) entry which is preliminary data.</text>
</comment>
<keyword evidence="1" id="KW-1133">Transmembrane helix</keyword>
<feature type="transmembrane region" description="Helical" evidence="1">
    <location>
        <begin position="542"/>
        <end position="560"/>
    </location>
</feature>